<feature type="transmembrane region" description="Helical" evidence="2">
    <location>
        <begin position="211"/>
        <end position="232"/>
    </location>
</feature>
<keyword evidence="1" id="KW-0813">Transport</keyword>
<protein>
    <recommendedName>
        <fullName evidence="5">FAD-binding FR-type domain-containing protein</fullName>
    </recommendedName>
</protein>
<dbReference type="InterPro" id="IPR051410">
    <property type="entry name" value="Ferric/Cupric_Reductase"/>
</dbReference>
<dbReference type="GO" id="GO:0005886">
    <property type="term" value="C:plasma membrane"/>
    <property type="evidence" value="ECO:0007669"/>
    <property type="project" value="TreeGrafter"/>
</dbReference>
<dbReference type="EMBL" id="CAJVPD010000016">
    <property type="protein sequence ID" value="CAG8235185.1"/>
    <property type="molecule type" value="Genomic_DNA"/>
</dbReference>
<evidence type="ECO:0000313" key="3">
    <source>
        <dbReference type="EMBL" id="CAG8235185.1"/>
    </source>
</evidence>
<evidence type="ECO:0000256" key="2">
    <source>
        <dbReference type="SAM" id="Phobius"/>
    </source>
</evidence>
<reference evidence="3" key="1">
    <citation type="submission" date="2021-07" db="EMBL/GenBank/DDBJ databases">
        <authorList>
            <person name="Branca A.L. A."/>
        </authorList>
    </citation>
    <scope>NUCLEOTIDE SEQUENCE</scope>
</reference>
<dbReference type="GO" id="GO:0006879">
    <property type="term" value="P:intracellular iron ion homeostasis"/>
    <property type="evidence" value="ECO:0007669"/>
    <property type="project" value="TreeGrafter"/>
</dbReference>
<sequence length="443" mass="50943">MPPVAANIYRWAKRISIPELYAISAFILLAIWLIYWFGRSAILGVARLHRIVSRRWIASQLPGSWRRFYFFYLPTGLRWIDISTYHQGIAIVIMFTVNIIGLTLRIDSWNEAQRRAGPFAIIHLIPLCTGLTFGVPADILRLDRQVMAWCHRWIGRLCVMHSLLHGSVLVPVVRASALLTAGHVVPLAAGCCLVLIIPLTHARVLRHHMQFAMKSHYLLAVVAMSGLAYHLIEMQSVYCWYLLGGVCLWLLFSLVACVMTLFAHRPWRSLRHEVKLSAFNELLWLDVALPRHRAIYPGQYVQLYFPRAGLRARLQFVSLYVGFWEESATGRTLHMVARPQSGLTWRLYEGLRRRPVTHANGNCYSEKSHQVRKQPVIIFGPYGQPHNLHSFGTVVFVVEDIGFYRTLSYIEMLVQASRDRKAMIRKVEVLWEVEDSRYGMLGV</sequence>
<feature type="transmembrane region" description="Helical" evidence="2">
    <location>
        <begin position="179"/>
        <end position="199"/>
    </location>
</feature>
<dbReference type="InterPro" id="IPR039261">
    <property type="entry name" value="FNR_nucleotide-bd"/>
</dbReference>
<dbReference type="AlphaFoldDB" id="A0A9W4I4W0"/>
<dbReference type="Proteomes" id="UP001152592">
    <property type="component" value="Unassembled WGS sequence"/>
</dbReference>
<accession>A0A9W4I4W0</accession>
<comment type="caution">
    <text evidence="3">The sequence shown here is derived from an EMBL/GenBank/DDBJ whole genome shotgun (WGS) entry which is preliminary data.</text>
</comment>
<dbReference type="GO" id="GO:0000293">
    <property type="term" value="F:ferric-chelate reductase activity"/>
    <property type="evidence" value="ECO:0007669"/>
    <property type="project" value="TreeGrafter"/>
</dbReference>
<dbReference type="PANTHER" id="PTHR32361">
    <property type="entry name" value="FERRIC/CUPRIC REDUCTASE TRANSMEMBRANE COMPONENT"/>
    <property type="match status" value="1"/>
</dbReference>
<dbReference type="OrthoDB" id="5227681at2759"/>
<keyword evidence="2" id="KW-0812">Transmembrane</keyword>
<dbReference type="GO" id="GO:0015677">
    <property type="term" value="P:copper ion import"/>
    <property type="evidence" value="ECO:0007669"/>
    <property type="project" value="TreeGrafter"/>
</dbReference>
<keyword evidence="2" id="KW-0472">Membrane</keyword>
<dbReference type="PANTHER" id="PTHR32361:SF9">
    <property type="entry name" value="FERRIC REDUCTASE TRANSMEMBRANE COMPONENT 3-RELATED"/>
    <property type="match status" value="1"/>
</dbReference>
<proteinExistence type="predicted"/>
<evidence type="ECO:0000256" key="1">
    <source>
        <dbReference type="ARBA" id="ARBA00022448"/>
    </source>
</evidence>
<name>A0A9W4I4W0_9EURO</name>
<feature type="transmembrane region" description="Helical" evidence="2">
    <location>
        <begin position="118"/>
        <end position="141"/>
    </location>
</feature>
<feature type="transmembrane region" description="Helical" evidence="2">
    <location>
        <begin position="88"/>
        <end position="106"/>
    </location>
</feature>
<feature type="transmembrane region" description="Helical" evidence="2">
    <location>
        <begin position="238"/>
        <end position="262"/>
    </location>
</feature>
<dbReference type="GO" id="GO:0006826">
    <property type="term" value="P:iron ion transport"/>
    <property type="evidence" value="ECO:0007669"/>
    <property type="project" value="TreeGrafter"/>
</dbReference>
<feature type="transmembrane region" description="Helical" evidence="2">
    <location>
        <begin position="20"/>
        <end position="38"/>
    </location>
</feature>
<evidence type="ECO:0008006" key="5">
    <source>
        <dbReference type="Google" id="ProtNLM"/>
    </source>
</evidence>
<organism evidence="3 4">
    <name type="scientific">Penicillium salamii</name>
    <dbReference type="NCBI Taxonomy" id="1612424"/>
    <lineage>
        <taxon>Eukaryota</taxon>
        <taxon>Fungi</taxon>
        <taxon>Dikarya</taxon>
        <taxon>Ascomycota</taxon>
        <taxon>Pezizomycotina</taxon>
        <taxon>Eurotiomycetes</taxon>
        <taxon>Eurotiomycetidae</taxon>
        <taxon>Eurotiales</taxon>
        <taxon>Aspergillaceae</taxon>
        <taxon>Penicillium</taxon>
    </lineage>
</organism>
<keyword evidence="2" id="KW-1133">Transmembrane helix</keyword>
<dbReference type="Gene3D" id="3.40.50.80">
    <property type="entry name" value="Nucleotide-binding domain of ferredoxin-NADP reductase (FNR) module"/>
    <property type="match status" value="1"/>
</dbReference>
<evidence type="ECO:0000313" key="4">
    <source>
        <dbReference type="Proteomes" id="UP001152592"/>
    </source>
</evidence>
<feature type="transmembrane region" description="Helical" evidence="2">
    <location>
        <begin position="153"/>
        <end position="173"/>
    </location>
</feature>
<gene>
    <name evidence="3" type="ORF">PSALAMII_LOCUS367</name>
</gene>